<reference evidence="4" key="1">
    <citation type="submission" date="2025-08" db="UniProtKB">
        <authorList>
            <consortium name="RefSeq"/>
        </authorList>
    </citation>
    <scope>IDENTIFICATION</scope>
    <source>
        <tissue evidence="4">Muscle</tissue>
    </source>
</reference>
<dbReference type="InterPro" id="IPR051978">
    <property type="entry name" value="Rho-GAP_domain"/>
</dbReference>
<accession>A0ABM1RXV0</accession>
<dbReference type="Gene3D" id="1.10.555.10">
    <property type="entry name" value="Rho GTPase activation protein"/>
    <property type="match status" value="1"/>
</dbReference>
<dbReference type="SUPFAM" id="SSF48350">
    <property type="entry name" value="GTPase activation domain, GAP"/>
    <property type="match status" value="1"/>
</dbReference>
<evidence type="ECO:0000313" key="4">
    <source>
        <dbReference type="RefSeq" id="XP_022236205.1"/>
    </source>
</evidence>
<keyword evidence="3" id="KW-1185">Reference proteome</keyword>
<dbReference type="PANTHER" id="PTHR46005">
    <property type="entry name" value="RHO GTPASE-ACTIVATING PROTEIN 190"/>
    <property type="match status" value="1"/>
</dbReference>
<evidence type="ECO:0000313" key="3">
    <source>
        <dbReference type="Proteomes" id="UP000694941"/>
    </source>
</evidence>
<name>A0ABM1RXV0_LIMPO</name>
<evidence type="ECO:0000256" key="1">
    <source>
        <dbReference type="SAM" id="MobiDB-lite"/>
    </source>
</evidence>
<protein>
    <submittedName>
        <fullName evidence="4">Rho GTPase-activating protein 190-like</fullName>
    </submittedName>
</protein>
<dbReference type="GeneID" id="106476704"/>
<sequence>MPPPEENSGYELVSPKDPAVMMRKSGMIKDGEKTSRKKDKKLREDEKLEKRRLKEEKRLTDKKKKKTAQGKGANTNQVVQGLESFAQSEENKIPLFVEKCIGFIEEEGLDSEGIYRVPGNRAHVDQLYQKFDEDSDVSIRDLDIPVNAVATALKDFFSKKLPPLLPVSVMEELNEVSRRCRKDRHYKCSFFNHLKTCCIDRCATEKNYTERE</sequence>
<dbReference type="SMART" id="SM00324">
    <property type="entry name" value="RhoGAP"/>
    <property type="match status" value="1"/>
</dbReference>
<proteinExistence type="predicted"/>
<gene>
    <name evidence="4" type="primary">LOC106476704</name>
</gene>
<evidence type="ECO:0000259" key="2">
    <source>
        <dbReference type="PROSITE" id="PS50238"/>
    </source>
</evidence>
<dbReference type="RefSeq" id="XP_022236205.1">
    <property type="nucleotide sequence ID" value="XM_022380497.1"/>
</dbReference>
<dbReference type="InterPro" id="IPR000198">
    <property type="entry name" value="RhoGAP_dom"/>
</dbReference>
<dbReference type="Proteomes" id="UP000694941">
    <property type="component" value="Unplaced"/>
</dbReference>
<dbReference type="PROSITE" id="PS50238">
    <property type="entry name" value="RHOGAP"/>
    <property type="match status" value="1"/>
</dbReference>
<feature type="domain" description="Rho-GAP" evidence="2">
    <location>
        <begin position="80"/>
        <end position="212"/>
    </location>
</feature>
<dbReference type="Pfam" id="PF00620">
    <property type="entry name" value="RhoGAP"/>
    <property type="match status" value="1"/>
</dbReference>
<dbReference type="PANTHER" id="PTHR46005:SF4">
    <property type="entry name" value="RHO GTPASE-ACTIVATING PROTEIN 190"/>
    <property type="match status" value="1"/>
</dbReference>
<organism evidence="3 4">
    <name type="scientific">Limulus polyphemus</name>
    <name type="common">Atlantic horseshoe crab</name>
    <dbReference type="NCBI Taxonomy" id="6850"/>
    <lineage>
        <taxon>Eukaryota</taxon>
        <taxon>Metazoa</taxon>
        <taxon>Ecdysozoa</taxon>
        <taxon>Arthropoda</taxon>
        <taxon>Chelicerata</taxon>
        <taxon>Merostomata</taxon>
        <taxon>Xiphosura</taxon>
        <taxon>Limulidae</taxon>
        <taxon>Limulus</taxon>
    </lineage>
</organism>
<dbReference type="InterPro" id="IPR008936">
    <property type="entry name" value="Rho_GTPase_activation_prot"/>
</dbReference>
<feature type="region of interest" description="Disordered" evidence="1">
    <location>
        <begin position="1"/>
        <end position="75"/>
    </location>
</feature>
<feature type="compositionally biased region" description="Basic and acidic residues" evidence="1">
    <location>
        <begin position="41"/>
        <end position="59"/>
    </location>
</feature>